<dbReference type="EMBL" id="LIUT01000001">
    <property type="protein sequence ID" value="KOR87816.1"/>
    <property type="molecule type" value="Genomic_DNA"/>
</dbReference>
<dbReference type="Proteomes" id="UP000036932">
    <property type="component" value="Unassembled WGS sequence"/>
</dbReference>
<dbReference type="AlphaFoldDB" id="A0A0M1P020"/>
<dbReference type="GO" id="GO:0006801">
    <property type="term" value="P:superoxide metabolic process"/>
    <property type="evidence" value="ECO:0007669"/>
    <property type="project" value="InterPro"/>
</dbReference>
<sequence>MKKRTYKLVQKAGVFLGGILLTIGIVFAAVNPTGTFEAIRHTATTLTGYVNSNDHSTAEGSHAADQGKAALDSTIHNAVNNDAVRMVSNPVDQPVYGEQVTELEVSELPVVKLNNAAGEPVGTATLKQVNDGVKVTISVSGLTPGKHGFHVHENAIQNGDFKSAGAHFNPTHKHHGLKNPQGSHVGDMPNLVVGADGTGEGEFIIQHGTLEKNQPNSVLGRSLIIHVGEDDEVTDPAGNSGDRVAGGNIPESVTR</sequence>
<comment type="caution">
    <text evidence="4">The sequence shown here is derived from an EMBL/GenBank/DDBJ whole genome shotgun (WGS) entry which is preliminary data.</text>
</comment>
<dbReference type="Gene3D" id="2.60.40.200">
    <property type="entry name" value="Superoxide dismutase, copper/zinc binding domain"/>
    <property type="match status" value="1"/>
</dbReference>
<comment type="similarity">
    <text evidence="1">Belongs to the Cu-Zn superoxide dismutase family.</text>
</comment>
<dbReference type="PATRIC" id="fig|1705565.3.peg.1985"/>
<dbReference type="CDD" id="cd00305">
    <property type="entry name" value="Cu-Zn_Superoxide_Dismutase"/>
    <property type="match status" value="1"/>
</dbReference>
<evidence type="ECO:0000313" key="5">
    <source>
        <dbReference type="Proteomes" id="UP000036932"/>
    </source>
</evidence>
<dbReference type="GO" id="GO:0005507">
    <property type="term" value="F:copper ion binding"/>
    <property type="evidence" value="ECO:0007669"/>
    <property type="project" value="InterPro"/>
</dbReference>
<dbReference type="InterPro" id="IPR001424">
    <property type="entry name" value="SOD_Cu_Zn_dom"/>
</dbReference>
<protein>
    <submittedName>
        <fullName evidence="4">Superoxide dismutase</fullName>
    </submittedName>
</protein>
<dbReference type="PANTHER" id="PTHR10003">
    <property type="entry name" value="SUPEROXIDE DISMUTASE CU-ZN -RELATED"/>
    <property type="match status" value="1"/>
</dbReference>
<name>A0A0M1P020_9BACL</name>
<dbReference type="OrthoDB" id="9792957at2"/>
<dbReference type="SUPFAM" id="SSF49329">
    <property type="entry name" value="Cu,Zn superoxide dismutase-like"/>
    <property type="match status" value="1"/>
</dbReference>
<evidence type="ECO:0000256" key="2">
    <source>
        <dbReference type="SAM" id="MobiDB-lite"/>
    </source>
</evidence>
<feature type="region of interest" description="Disordered" evidence="2">
    <location>
        <begin position="231"/>
        <end position="255"/>
    </location>
</feature>
<evidence type="ECO:0000259" key="3">
    <source>
        <dbReference type="Pfam" id="PF00080"/>
    </source>
</evidence>
<keyword evidence="5" id="KW-1185">Reference proteome</keyword>
<evidence type="ECO:0000313" key="4">
    <source>
        <dbReference type="EMBL" id="KOR87816.1"/>
    </source>
</evidence>
<organism evidence="4 5">
    <name type="scientific">Paenibacillus solani</name>
    <dbReference type="NCBI Taxonomy" id="1705565"/>
    <lineage>
        <taxon>Bacteria</taxon>
        <taxon>Bacillati</taxon>
        <taxon>Bacillota</taxon>
        <taxon>Bacilli</taxon>
        <taxon>Bacillales</taxon>
        <taxon>Paenibacillaceae</taxon>
        <taxon>Paenibacillus</taxon>
    </lineage>
</organism>
<dbReference type="RefSeq" id="WP_054400873.1">
    <property type="nucleotide sequence ID" value="NZ_LIUT01000001.1"/>
</dbReference>
<dbReference type="PRINTS" id="PR00068">
    <property type="entry name" value="CUZNDISMTASE"/>
</dbReference>
<dbReference type="Pfam" id="PF00080">
    <property type="entry name" value="Sod_Cu"/>
    <property type="match status" value="1"/>
</dbReference>
<gene>
    <name evidence="4" type="ORF">AM231_00765</name>
</gene>
<dbReference type="InterPro" id="IPR036423">
    <property type="entry name" value="SOD-like_Cu/Zn_dom_sf"/>
</dbReference>
<proteinExistence type="inferred from homology"/>
<reference evidence="5" key="1">
    <citation type="submission" date="2015-08" db="EMBL/GenBank/DDBJ databases">
        <title>Genome sequencing project for genomic taxonomy and phylogenomics of Bacillus-like bacteria.</title>
        <authorList>
            <person name="Liu B."/>
            <person name="Wang J."/>
            <person name="Zhu Y."/>
            <person name="Liu G."/>
            <person name="Chen Q."/>
            <person name="Chen Z."/>
            <person name="Lan J."/>
            <person name="Che J."/>
            <person name="Ge C."/>
            <person name="Shi H."/>
            <person name="Pan Z."/>
            <person name="Liu X."/>
        </authorList>
    </citation>
    <scope>NUCLEOTIDE SEQUENCE [LARGE SCALE GENOMIC DNA]</scope>
    <source>
        <strain evidence="5">FJAT-22460</strain>
    </source>
</reference>
<dbReference type="InterPro" id="IPR024134">
    <property type="entry name" value="SOD_Cu/Zn_/chaperone"/>
</dbReference>
<feature type="domain" description="Superoxide dismutase copper/zinc binding" evidence="3">
    <location>
        <begin position="122"/>
        <end position="249"/>
    </location>
</feature>
<accession>A0A0M1P020</accession>
<evidence type="ECO:0000256" key="1">
    <source>
        <dbReference type="ARBA" id="ARBA00010457"/>
    </source>
</evidence>